<protein>
    <recommendedName>
        <fullName evidence="3">N-formylglutamate amidohydrolase</fullName>
    </recommendedName>
</protein>
<sequence>MIDITQDKTYQLIEGTHPVLITAPHVFNHKRPSLSASIKQAEPWTDYIAKAVAEGSKSYGLILRNDSSYDPNYQKEDNNPFKQTIRRIVEQSNCKYLIDIHGLHDRHRYDLGIFYERRYYKSKELAYKVAEALNVGKLRGVLIQNFNFPESGQETLSEFTVHELKIPAVQIEVARYIREDPILREELIKHLTGAVSGLIN</sequence>
<evidence type="ECO:0000313" key="2">
    <source>
        <dbReference type="Proteomes" id="UP000741282"/>
    </source>
</evidence>
<dbReference type="AlphaFoldDB" id="A0A955I0U4"/>
<dbReference type="EMBL" id="JAGQLN010000011">
    <property type="protein sequence ID" value="MCA9376930.1"/>
    <property type="molecule type" value="Genomic_DNA"/>
</dbReference>
<name>A0A955I0U4_9BACT</name>
<dbReference type="SUPFAM" id="SSF53187">
    <property type="entry name" value="Zn-dependent exopeptidases"/>
    <property type="match status" value="1"/>
</dbReference>
<comment type="caution">
    <text evidence="1">The sequence shown here is derived from an EMBL/GenBank/DDBJ whole genome shotgun (WGS) entry which is preliminary data.</text>
</comment>
<reference evidence="1" key="2">
    <citation type="journal article" date="2021" name="Microbiome">
        <title>Successional dynamics and alternative stable states in a saline activated sludge microbial community over 9 years.</title>
        <authorList>
            <person name="Wang Y."/>
            <person name="Ye J."/>
            <person name="Ju F."/>
            <person name="Liu L."/>
            <person name="Boyd J.A."/>
            <person name="Deng Y."/>
            <person name="Parks D.H."/>
            <person name="Jiang X."/>
            <person name="Yin X."/>
            <person name="Woodcroft B.J."/>
            <person name="Tyson G.W."/>
            <person name="Hugenholtz P."/>
            <person name="Polz M.F."/>
            <person name="Zhang T."/>
        </authorList>
    </citation>
    <scope>NUCLEOTIDE SEQUENCE</scope>
    <source>
        <strain evidence="1">HKST-UBA17</strain>
    </source>
</reference>
<dbReference type="Proteomes" id="UP000741282">
    <property type="component" value="Unassembled WGS sequence"/>
</dbReference>
<gene>
    <name evidence="1" type="ORF">KC685_03360</name>
</gene>
<evidence type="ECO:0000313" key="1">
    <source>
        <dbReference type="EMBL" id="MCA9376930.1"/>
    </source>
</evidence>
<accession>A0A955I0U4</accession>
<evidence type="ECO:0008006" key="3">
    <source>
        <dbReference type="Google" id="ProtNLM"/>
    </source>
</evidence>
<reference evidence="1" key="1">
    <citation type="submission" date="2020-04" db="EMBL/GenBank/DDBJ databases">
        <authorList>
            <person name="Zhang T."/>
        </authorList>
    </citation>
    <scope>NUCLEOTIDE SEQUENCE</scope>
    <source>
        <strain evidence="1">HKST-UBA17</strain>
    </source>
</reference>
<proteinExistence type="predicted"/>
<dbReference type="Gene3D" id="3.40.630.40">
    <property type="entry name" value="Zn-dependent exopeptidases"/>
    <property type="match status" value="1"/>
</dbReference>
<organism evidence="1 2">
    <name type="scientific">Candidatus Dojkabacteria bacterium</name>
    <dbReference type="NCBI Taxonomy" id="2099670"/>
    <lineage>
        <taxon>Bacteria</taxon>
        <taxon>Candidatus Dojkabacteria</taxon>
    </lineage>
</organism>